<dbReference type="RefSeq" id="WP_371752540.1">
    <property type="nucleotide sequence ID" value="NZ_JAYJLD010000002.1"/>
</dbReference>
<dbReference type="SUPFAM" id="SSF52540">
    <property type="entry name" value="P-loop containing nucleoside triphosphate hydrolases"/>
    <property type="match status" value="1"/>
</dbReference>
<dbReference type="NCBIfam" id="NF003013">
    <property type="entry name" value="PRK03846.1"/>
    <property type="match status" value="1"/>
</dbReference>
<organism evidence="9 10">
    <name type="scientific">Ferviditalea candida</name>
    <dbReference type="NCBI Taxonomy" id="3108399"/>
    <lineage>
        <taxon>Bacteria</taxon>
        <taxon>Bacillati</taxon>
        <taxon>Bacillota</taxon>
        <taxon>Bacilli</taxon>
        <taxon>Bacillales</taxon>
        <taxon>Paenibacillaceae</taxon>
        <taxon>Ferviditalea</taxon>
    </lineage>
</organism>
<comment type="caution">
    <text evidence="6">Lacks conserved residue(s) required for the propagation of feature annotation.</text>
</comment>
<keyword evidence="6" id="KW-0597">Phosphoprotein</keyword>
<protein>
    <recommendedName>
        <fullName evidence="2 6">Adenylyl-sulfate kinase</fullName>
        <ecNumber evidence="2 6">2.7.1.25</ecNumber>
    </recommendedName>
    <alternativeName>
        <fullName evidence="6">APS kinase</fullName>
    </alternativeName>
    <alternativeName>
        <fullName evidence="6">ATP adenosine-5'-phosphosulfate 3'-phosphotransferase</fullName>
    </alternativeName>
    <alternativeName>
        <fullName evidence="6">Adenosine-5'-phosphosulfate kinase</fullName>
    </alternativeName>
</protein>
<evidence type="ECO:0000313" key="10">
    <source>
        <dbReference type="Proteomes" id="UP001310386"/>
    </source>
</evidence>
<dbReference type="GO" id="GO:0004020">
    <property type="term" value="F:adenylylsulfate kinase activity"/>
    <property type="evidence" value="ECO:0007669"/>
    <property type="project" value="UniProtKB-EC"/>
</dbReference>
<dbReference type="CDD" id="cd02027">
    <property type="entry name" value="APSK"/>
    <property type="match status" value="1"/>
</dbReference>
<accession>A0ABU5ZD53</accession>
<dbReference type="InterPro" id="IPR027417">
    <property type="entry name" value="P-loop_NTPase"/>
</dbReference>
<comment type="catalytic activity">
    <reaction evidence="1 6 7">
        <text>adenosine 5'-phosphosulfate + ATP = 3'-phosphoadenylyl sulfate + ADP + H(+)</text>
        <dbReference type="Rhea" id="RHEA:24152"/>
        <dbReference type="ChEBI" id="CHEBI:15378"/>
        <dbReference type="ChEBI" id="CHEBI:30616"/>
        <dbReference type="ChEBI" id="CHEBI:58243"/>
        <dbReference type="ChEBI" id="CHEBI:58339"/>
        <dbReference type="ChEBI" id="CHEBI:456216"/>
        <dbReference type="EC" id="2.7.1.25"/>
    </reaction>
</comment>
<keyword evidence="6 7" id="KW-0418">Kinase</keyword>
<dbReference type="Proteomes" id="UP001310386">
    <property type="component" value="Unassembled WGS sequence"/>
</dbReference>
<dbReference type="InterPro" id="IPR002891">
    <property type="entry name" value="APS"/>
</dbReference>
<dbReference type="PANTHER" id="PTHR42700:SF1">
    <property type="entry name" value="SULFATE ADENYLYLTRANSFERASE"/>
    <property type="match status" value="1"/>
</dbReference>
<evidence type="ECO:0000256" key="5">
    <source>
        <dbReference type="ARBA" id="ARBA00022840"/>
    </source>
</evidence>
<keyword evidence="4 6" id="KW-0547">Nucleotide-binding</keyword>
<reference evidence="9" key="1">
    <citation type="submission" date="2023-12" db="EMBL/GenBank/DDBJ databases">
        <title>Fervidustalea candida gen. nov., sp. nov., a novel member of the family Paenibacillaceae isolated from a geothermal area.</title>
        <authorList>
            <person name="Li W.-J."/>
            <person name="Jiao J.-Y."/>
            <person name="Chen Y."/>
        </authorList>
    </citation>
    <scope>NUCLEOTIDE SEQUENCE</scope>
    <source>
        <strain evidence="9">SYSU GA230002</strain>
    </source>
</reference>
<dbReference type="NCBIfam" id="NF004041">
    <property type="entry name" value="PRK05541.1"/>
    <property type="match status" value="1"/>
</dbReference>
<evidence type="ECO:0000256" key="6">
    <source>
        <dbReference type="HAMAP-Rule" id="MF_00065"/>
    </source>
</evidence>
<sequence>MKKGVVIWFTSFSGAGKTTICGKLVAVLRKRGEQVEMLDGDLFRMNFSNDIGYSESERFKNIERAVYVAKLLSKNGIVVLASFFTPYQRMRDYCRKELPDYVKVYVKCSLKECIRRDVKGLYSKALKGEIQHFTGISDPFEEPVLPDLILDTEKSQLDENVELVINFLKQHKYTS</sequence>
<dbReference type="NCBIfam" id="TIGR00455">
    <property type="entry name" value="apsK"/>
    <property type="match status" value="1"/>
</dbReference>
<evidence type="ECO:0000256" key="7">
    <source>
        <dbReference type="RuleBase" id="RU004347"/>
    </source>
</evidence>
<gene>
    <name evidence="6 9" type="primary">cysC</name>
    <name evidence="9" type="ORF">VF724_01995</name>
</gene>
<dbReference type="InterPro" id="IPR059117">
    <property type="entry name" value="APS_kinase_dom"/>
</dbReference>
<comment type="pathway">
    <text evidence="6 7">Sulfur metabolism; hydrogen sulfide biosynthesis; sulfite from sulfate: step 2/3.</text>
</comment>
<comment type="function">
    <text evidence="6 7">Catalyzes the synthesis of activated sulfate.</text>
</comment>
<evidence type="ECO:0000259" key="8">
    <source>
        <dbReference type="Pfam" id="PF01583"/>
    </source>
</evidence>
<dbReference type="Pfam" id="PF01583">
    <property type="entry name" value="APS_kinase"/>
    <property type="match status" value="1"/>
</dbReference>
<comment type="similarity">
    <text evidence="6 7">Belongs to the APS kinase family.</text>
</comment>
<keyword evidence="3 6" id="KW-0808">Transferase</keyword>
<dbReference type="HAMAP" id="MF_00065">
    <property type="entry name" value="Adenylyl_sulf_kinase"/>
    <property type="match status" value="1"/>
</dbReference>
<dbReference type="EC" id="2.7.1.25" evidence="2 6"/>
<dbReference type="InterPro" id="IPR050512">
    <property type="entry name" value="Sulf_AdTrans/APS_kinase"/>
</dbReference>
<dbReference type="Gene3D" id="3.40.50.300">
    <property type="entry name" value="P-loop containing nucleotide triphosphate hydrolases"/>
    <property type="match status" value="1"/>
</dbReference>
<evidence type="ECO:0000313" key="9">
    <source>
        <dbReference type="EMBL" id="MEB3100429.1"/>
    </source>
</evidence>
<feature type="domain" description="APS kinase" evidence="8">
    <location>
        <begin position="3"/>
        <end position="151"/>
    </location>
</feature>
<dbReference type="EMBL" id="JAYJLD010000002">
    <property type="protein sequence ID" value="MEB3100429.1"/>
    <property type="molecule type" value="Genomic_DNA"/>
</dbReference>
<keyword evidence="5 6" id="KW-0067">ATP-binding</keyword>
<evidence type="ECO:0000256" key="1">
    <source>
        <dbReference type="ARBA" id="ARBA00001823"/>
    </source>
</evidence>
<evidence type="ECO:0000256" key="4">
    <source>
        <dbReference type="ARBA" id="ARBA00022741"/>
    </source>
</evidence>
<evidence type="ECO:0000256" key="3">
    <source>
        <dbReference type="ARBA" id="ARBA00022679"/>
    </source>
</evidence>
<dbReference type="PANTHER" id="PTHR42700">
    <property type="entry name" value="SULFATE ADENYLYLTRANSFERASE"/>
    <property type="match status" value="1"/>
</dbReference>
<proteinExistence type="inferred from homology"/>
<name>A0ABU5ZD53_9BACL</name>
<comment type="caution">
    <text evidence="9">The sequence shown here is derived from an EMBL/GenBank/DDBJ whole genome shotgun (WGS) entry which is preliminary data.</text>
</comment>
<evidence type="ECO:0000256" key="2">
    <source>
        <dbReference type="ARBA" id="ARBA00012121"/>
    </source>
</evidence>
<keyword evidence="10" id="KW-1185">Reference proteome</keyword>